<reference evidence="4" key="1">
    <citation type="submission" date="2022-11" db="UniProtKB">
        <authorList>
            <consortium name="WormBaseParasite"/>
        </authorList>
    </citation>
    <scope>IDENTIFICATION</scope>
</reference>
<dbReference type="PROSITE" id="PS51371">
    <property type="entry name" value="CBS"/>
    <property type="match status" value="1"/>
</dbReference>
<dbReference type="Gene3D" id="3.10.580.10">
    <property type="entry name" value="CBS-domain"/>
    <property type="match status" value="1"/>
</dbReference>
<accession>A0A915HLQ7</accession>
<evidence type="ECO:0000259" key="2">
    <source>
        <dbReference type="PROSITE" id="PS51371"/>
    </source>
</evidence>
<sequence>MIDLYSHLYKAARICCSQSLNRLLIFDDCTKGNPIFLLSKLMVLRAFKKYMEFLPLPSFMFSSLDELRIGQWDSENIETVDLNTKLSHLLEKFIAKKFSVLPVLKNDGSRSLVNIISKASLINLLIEQFLNDNRNLSSSLQEKTVEDALKH</sequence>
<dbReference type="Pfam" id="PF00571">
    <property type="entry name" value="CBS"/>
    <property type="match status" value="1"/>
</dbReference>
<keyword evidence="1" id="KW-0129">CBS domain</keyword>
<dbReference type="InterPro" id="IPR000644">
    <property type="entry name" value="CBS_dom"/>
</dbReference>
<protein>
    <submittedName>
        <fullName evidence="4">CBS domain-containing protein</fullName>
    </submittedName>
</protein>
<dbReference type="WBParaSite" id="nRc.2.0.1.t02609-RA">
    <property type="protein sequence ID" value="nRc.2.0.1.t02609-RA"/>
    <property type="gene ID" value="nRc.2.0.1.g02609"/>
</dbReference>
<dbReference type="Proteomes" id="UP000887565">
    <property type="component" value="Unplaced"/>
</dbReference>
<dbReference type="AlphaFoldDB" id="A0A915HLQ7"/>
<dbReference type="SUPFAM" id="SSF54631">
    <property type="entry name" value="CBS-domain pair"/>
    <property type="match status" value="1"/>
</dbReference>
<evidence type="ECO:0000313" key="4">
    <source>
        <dbReference type="WBParaSite" id="nRc.2.0.1.t02609-RA"/>
    </source>
</evidence>
<feature type="domain" description="CBS" evidence="2">
    <location>
        <begin position="73"/>
        <end position="133"/>
    </location>
</feature>
<proteinExistence type="predicted"/>
<name>A0A915HLQ7_ROMCU</name>
<evidence type="ECO:0000256" key="1">
    <source>
        <dbReference type="PROSITE-ProRule" id="PRU00703"/>
    </source>
</evidence>
<keyword evidence="3" id="KW-1185">Reference proteome</keyword>
<evidence type="ECO:0000313" key="3">
    <source>
        <dbReference type="Proteomes" id="UP000887565"/>
    </source>
</evidence>
<organism evidence="3 4">
    <name type="scientific">Romanomermis culicivorax</name>
    <name type="common">Nematode worm</name>
    <dbReference type="NCBI Taxonomy" id="13658"/>
    <lineage>
        <taxon>Eukaryota</taxon>
        <taxon>Metazoa</taxon>
        <taxon>Ecdysozoa</taxon>
        <taxon>Nematoda</taxon>
        <taxon>Enoplea</taxon>
        <taxon>Dorylaimia</taxon>
        <taxon>Mermithida</taxon>
        <taxon>Mermithoidea</taxon>
        <taxon>Mermithidae</taxon>
        <taxon>Romanomermis</taxon>
    </lineage>
</organism>
<dbReference type="InterPro" id="IPR046342">
    <property type="entry name" value="CBS_dom_sf"/>
</dbReference>